<feature type="transmembrane region" description="Helical" evidence="1">
    <location>
        <begin position="71"/>
        <end position="97"/>
    </location>
</feature>
<gene>
    <name evidence="2" type="ORF">ACEU0G_000006</name>
</gene>
<protein>
    <recommendedName>
        <fullName evidence="4">Transmembrane protein</fullName>
    </recommendedName>
</protein>
<evidence type="ECO:0000313" key="3">
    <source>
        <dbReference type="Proteomes" id="UP001605261"/>
    </source>
</evidence>
<dbReference type="RefSeq" id="WP_394163894.1">
    <property type="nucleotide sequence ID" value="NZ_JBHGCJ010000010.1"/>
</dbReference>
<organism evidence="2 3">
    <name type="scientific">Stenotrophomonas nematodicola</name>
    <dbReference type="NCBI Taxonomy" id="2656746"/>
    <lineage>
        <taxon>Bacteria</taxon>
        <taxon>Pseudomonadati</taxon>
        <taxon>Pseudomonadota</taxon>
        <taxon>Gammaproteobacteria</taxon>
        <taxon>Lysobacterales</taxon>
        <taxon>Lysobacteraceae</taxon>
        <taxon>Stenotrophomonas</taxon>
    </lineage>
</organism>
<accession>A0ABW7CYV3</accession>
<keyword evidence="3" id="KW-1185">Reference proteome</keyword>
<keyword evidence="1" id="KW-0472">Membrane</keyword>
<keyword evidence="1" id="KW-0812">Transmembrane</keyword>
<evidence type="ECO:0000313" key="2">
    <source>
        <dbReference type="EMBL" id="MFG6110147.1"/>
    </source>
</evidence>
<evidence type="ECO:0000256" key="1">
    <source>
        <dbReference type="SAM" id="Phobius"/>
    </source>
</evidence>
<name>A0ABW7CYV3_9GAMM</name>
<sequence length="153" mass="15980">MTTPVLPTSPLSLEDTSHLRLLSIFHYVLAGLTALFSLFPLIHVGIGIAALSGAMPLESNGGAASPDETRLFGWIFIAIGSILILCGLTLAGFMAYAGRCLARQRRHTLCLVVAALACMLMPLGTVLGVFTLIVLLRPEVVASFSAADGTVAA</sequence>
<reference evidence="2 3" key="1">
    <citation type="submission" date="2024-09" db="EMBL/GenBank/DDBJ databases">
        <authorList>
            <consortium name="All-Russian atlas of soil microorganisms"/>
            <consortium name="as a basis for the search for new antimicrobial producers and enzymes with unique properties"/>
            <person name="Sokolova E.A."/>
            <person name="Voronina E.N."/>
        </authorList>
    </citation>
    <scope>NUCLEOTIDE SEQUENCE [LARGE SCALE GENOMIC DNA]</scope>
    <source>
        <strain evidence="2 3">AF-22b-331.1</strain>
    </source>
</reference>
<dbReference type="EMBL" id="JBHGCJ010000010">
    <property type="protein sequence ID" value="MFG6110147.1"/>
    <property type="molecule type" value="Genomic_DNA"/>
</dbReference>
<comment type="caution">
    <text evidence="2">The sequence shown here is derived from an EMBL/GenBank/DDBJ whole genome shotgun (WGS) entry which is preliminary data.</text>
</comment>
<evidence type="ECO:0008006" key="4">
    <source>
        <dbReference type="Google" id="ProtNLM"/>
    </source>
</evidence>
<feature type="transmembrane region" description="Helical" evidence="1">
    <location>
        <begin position="109"/>
        <end position="136"/>
    </location>
</feature>
<keyword evidence="1" id="KW-1133">Transmembrane helix</keyword>
<feature type="transmembrane region" description="Helical" evidence="1">
    <location>
        <begin position="27"/>
        <end position="51"/>
    </location>
</feature>
<dbReference type="Proteomes" id="UP001605261">
    <property type="component" value="Unassembled WGS sequence"/>
</dbReference>
<proteinExistence type="predicted"/>